<proteinExistence type="predicted"/>
<keyword evidence="1 2" id="KW-0597">Phosphoprotein</keyword>
<sequence length="121" mass="13939">MKQSILLVDDKPEIAKIIMLYLSSLYEVTYKENPIKAIAWLNEGNIPDGVISDLNMPEMSGEEFLCYLKANELFNHIPVLILSSVESSANRIRLFEEGAEDFILKPFNPEELRVRVKRLLR</sequence>
<dbReference type="PANTHER" id="PTHR44591">
    <property type="entry name" value="STRESS RESPONSE REGULATOR PROTEIN 1"/>
    <property type="match status" value="1"/>
</dbReference>
<keyword evidence="4" id="KW-0238">DNA-binding</keyword>
<name>A0ABR6KJ89_9BACT</name>
<evidence type="ECO:0000256" key="1">
    <source>
        <dbReference type="ARBA" id="ARBA00022553"/>
    </source>
</evidence>
<dbReference type="Pfam" id="PF00072">
    <property type="entry name" value="Response_reg"/>
    <property type="match status" value="1"/>
</dbReference>
<keyword evidence="5" id="KW-1185">Reference proteome</keyword>
<comment type="caution">
    <text evidence="4">The sequence shown here is derived from an EMBL/GenBank/DDBJ whole genome shotgun (WGS) entry which is preliminary data.</text>
</comment>
<accession>A0ABR6KJ89</accession>
<dbReference type="InterPro" id="IPR001789">
    <property type="entry name" value="Sig_transdc_resp-reg_receiver"/>
</dbReference>
<evidence type="ECO:0000313" key="4">
    <source>
        <dbReference type="EMBL" id="MBB4621547.1"/>
    </source>
</evidence>
<dbReference type="SMART" id="SM00448">
    <property type="entry name" value="REC"/>
    <property type="match status" value="1"/>
</dbReference>
<protein>
    <submittedName>
        <fullName evidence="4">DNA-binding response OmpR family regulator</fullName>
    </submittedName>
</protein>
<evidence type="ECO:0000259" key="3">
    <source>
        <dbReference type="PROSITE" id="PS50110"/>
    </source>
</evidence>
<dbReference type="SUPFAM" id="SSF52172">
    <property type="entry name" value="CheY-like"/>
    <property type="match status" value="1"/>
</dbReference>
<gene>
    <name evidence="4" type="ORF">GGQ57_001441</name>
</gene>
<evidence type="ECO:0000256" key="2">
    <source>
        <dbReference type="PROSITE-ProRule" id="PRU00169"/>
    </source>
</evidence>
<dbReference type="EMBL" id="JACHOC010000002">
    <property type="protein sequence ID" value="MBB4621547.1"/>
    <property type="molecule type" value="Genomic_DNA"/>
</dbReference>
<reference evidence="4 5" key="1">
    <citation type="submission" date="2020-08" db="EMBL/GenBank/DDBJ databases">
        <title>Genomic Encyclopedia of Type Strains, Phase IV (KMG-IV): sequencing the most valuable type-strain genomes for metagenomic binning, comparative biology and taxonomic classification.</title>
        <authorList>
            <person name="Goeker M."/>
        </authorList>
    </citation>
    <scope>NUCLEOTIDE SEQUENCE [LARGE SCALE GENOMIC DNA]</scope>
    <source>
        <strain evidence="4 5">DSM 102983</strain>
    </source>
</reference>
<dbReference type="PROSITE" id="PS50110">
    <property type="entry name" value="RESPONSE_REGULATORY"/>
    <property type="match status" value="1"/>
</dbReference>
<evidence type="ECO:0000313" key="5">
    <source>
        <dbReference type="Proteomes" id="UP000533637"/>
    </source>
</evidence>
<dbReference type="InterPro" id="IPR011006">
    <property type="entry name" value="CheY-like_superfamily"/>
</dbReference>
<dbReference type="RefSeq" id="WP_122352696.1">
    <property type="nucleotide sequence ID" value="NZ_BMPB01000002.1"/>
</dbReference>
<dbReference type="PANTHER" id="PTHR44591:SF3">
    <property type="entry name" value="RESPONSE REGULATORY DOMAIN-CONTAINING PROTEIN"/>
    <property type="match status" value="1"/>
</dbReference>
<dbReference type="Gene3D" id="3.40.50.2300">
    <property type="match status" value="1"/>
</dbReference>
<feature type="domain" description="Response regulatory" evidence="3">
    <location>
        <begin position="4"/>
        <end position="120"/>
    </location>
</feature>
<feature type="modified residue" description="4-aspartylphosphate" evidence="2">
    <location>
        <position position="53"/>
    </location>
</feature>
<dbReference type="GO" id="GO:0003677">
    <property type="term" value="F:DNA binding"/>
    <property type="evidence" value="ECO:0007669"/>
    <property type="project" value="UniProtKB-KW"/>
</dbReference>
<organism evidence="4 5">
    <name type="scientific">Parabacteroides faecis</name>
    <dbReference type="NCBI Taxonomy" id="1217282"/>
    <lineage>
        <taxon>Bacteria</taxon>
        <taxon>Pseudomonadati</taxon>
        <taxon>Bacteroidota</taxon>
        <taxon>Bacteroidia</taxon>
        <taxon>Bacteroidales</taxon>
        <taxon>Tannerellaceae</taxon>
        <taxon>Parabacteroides</taxon>
    </lineage>
</organism>
<dbReference type="InterPro" id="IPR050595">
    <property type="entry name" value="Bact_response_regulator"/>
</dbReference>
<dbReference type="Proteomes" id="UP000533637">
    <property type="component" value="Unassembled WGS sequence"/>
</dbReference>